<dbReference type="GO" id="GO:0009279">
    <property type="term" value="C:cell outer membrane"/>
    <property type="evidence" value="ECO:0007669"/>
    <property type="project" value="UniProtKB-SubCell"/>
</dbReference>
<dbReference type="PANTHER" id="PTHR30069">
    <property type="entry name" value="TONB-DEPENDENT OUTER MEMBRANE RECEPTOR"/>
    <property type="match status" value="1"/>
</dbReference>
<evidence type="ECO:0000256" key="5">
    <source>
        <dbReference type="ARBA" id="ARBA00022729"/>
    </source>
</evidence>
<dbReference type="InterPro" id="IPR036942">
    <property type="entry name" value="Beta-barrel_TonB_sf"/>
</dbReference>
<protein>
    <submittedName>
        <fullName evidence="11">TonB-dependent receptor</fullName>
    </submittedName>
</protein>
<dbReference type="Gene3D" id="2.40.170.20">
    <property type="entry name" value="TonB-dependent receptor, beta-barrel domain"/>
    <property type="match status" value="1"/>
</dbReference>
<keyword evidence="5" id="KW-0732">Signal</keyword>
<keyword evidence="2" id="KW-0813">Transport</keyword>
<evidence type="ECO:0000313" key="12">
    <source>
        <dbReference type="Proteomes" id="UP000272117"/>
    </source>
</evidence>
<evidence type="ECO:0000313" key="11">
    <source>
        <dbReference type="EMBL" id="RNI31352.1"/>
    </source>
</evidence>
<evidence type="ECO:0000259" key="10">
    <source>
        <dbReference type="Pfam" id="PF00593"/>
    </source>
</evidence>
<evidence type="ECO:0000256" key="3">
    <source>
        <dbReference type="ARBA" id="ARBA00022452"/>
    </source>
</evidence>
<evidence type="ECO:0000256" key="6">
    <source>
        <dbReference type="ARBA" id="ARBA00023077"/>
    </source>
</evidence>
<evidence type="ECO:0000256" key="4">
    <source>
        <dbReference type="ARBA" id="ARBA00022692"/>
    </source>
</evidence>
<sequence length="904" mass="100128">MAPQNMLRHPLCLCFLVLTFFFPLVGFSQTPSGTLFSGSYNQAPLQQVLQDIQSKTPVRIYFKPEWVQEVRVSQKFEQEKVADVIQILLESTDLEAAWYHDYAVLLFPSAANHPAVVYKDAKGNPLNRILFGLPKNAQENVKVVLRGKITHAKTGEPIIGATVSVPSLALGDQTDANGEYRLSLPMGEHLVSFKSIGLLPEERQVGLYAAGTVNIQLHQSVVALNEVEVRASGLNDNNVNGVQMSMNKLDIGVIRKMPTFLGEVDVVKSVMLLPGVSSVGEGSAGFNVRGGGSDQNLLLMGQIPIYNPSHLFGFFSVFNPDVVKDLTFYRGGIPPRYGGRLSSVLEVQQKEGQPKVTGKGGVGPITSRLAIEGPLFSEKTTFLVAGRASYPNWILHSLKDKQLNQTHAAFYDGNANVTHTFSPKDKLSFNSYLSHDAFGFTQDSIYSWQNMGASLKHTHSFSEQLVGSLSGVFSKYRFGIEDQDSTNASKFSNGIWSAGLKAEGNYDARQHQLGFGAEGTYYTFQPGKLEPATGNSGVNPISLAQNKAIEGGIFASDEYTITPQWTLMLGLRYSFYQNQGPGQVYVYAPGQPKQERTIIDTLSYSSGEGIAFYHGLEPRVSLKYSITEANSIKAGYQRMRQYLHLVSGAMAVAPIDFWQTSNTHLKPQVADQWSIGYFHNFAGNSIEFSVEPYYKRIQNQLDYKEGADLWLNPTIEADLLPGKGRTYGVEVQLAKKQGDLTGWASYTYSKSEIQVNGSFPEEKVNKGAFYPTNYDKPHTVSVVAAYQLTKRLAFTSNFVYSSGRPTTAPIGLYKIGGVEVPVYGDRNQARIPDYHRLDLSMTIEPNHRKDKKWEGRWSLSVYNVYGRQNAYSVFFRRDVGAPPQGYKLSVVGVPLPSLTYDFKF</sequence>
<gene>
    <name evidence="11" type="ORF">EFB08_02160</name>
</gene>
<dbReference type="InterPro" id="IPR039426">
    <property type="entry name" value="TonB-dep_rcpt-like"/>
</dbReference>
<name>A0A3M9N0N8_9BACT</name>
<feature type="domain" description="TonB-dependent receptor-like beta-barrel" evidence="10">
    <location>
        <begin position="400"/>
        <end position="864"/>
    </location>
</feature>
<keyword evidence="12" id="KW-1185">Reference proteome</keyword>
<evidence type="ECO:0000256" key="7">
    <source>
        <dbReference type="ARBA" id="ARBA00023136"/>
    </source>
</evidence>
<dbReference type="Pfam" id="PF13715">
    <property type="entry name" value="CarbopepD_reg_2"/>
    <property type="match status" value="1"/>
</dbReference>
<dbReference type="InterPro" id="IPR037066">
    <property type="entry name" value="Plug_dom_sf"/>
</dbReference>
<dbReference type="Gene3D" id="2.60.40.1120">
    <property type="entry name" value="Carboxypeptidase-like, regulatory domain"/>
    <property type="match status" value="1"/>
</dbReference>
<dbReference type="AlphaFoldDB" id="A0A3M9N0N8"/>
<dbReference type="PANTHER" id="PTHR30069:SF29">
    <property type="entry name" value="HEMOGLOBIN AND HEMOGLOBIN-HAPTOGLOBIN-BINDING PROTEIN 1-RELATED"/>
    <property type="match status" value="1"/>
</dbReference>
<evidence type="ECO:0000256" key="8">
    <source>
        <dbReference type="ARBA" id="ARBA00023170"/>
    </source>
</evidence>
<evidence type="ECO:0000256" key="1">
    <source>
        <dbReference type="ARBA" id="ARBA00004571"/>
    </source>
</evidence>
<keyword evidence="3" id="KW-1134">Transmembrane beta strand</keyword>
<accession>A0A3M9N0N8</accession>
<evidence type="ECO:0000256" key="2">
    <source>
        <dbReference type="ARBA" id="ARBA00022448"/>
    </source>
</evidence>
<comment type="subcellular location">
    <subcellularLocation>
        <location evidence="1">Cell outer membrane</location>
        <topology evidence="1">Multi-pass membrane protein</topology>
    </subcellularLocation>
</comment>
<dbReference type="GO" id="GO:0015344">
    <property type="term" value="F:siderophore uptake transmembrane transporter activity"/>
    <property type="evidence" value="ECO:0007669"/>
    <property type="project" value="TreeGrafter"/>
</dbReference>
<dbReference type="GO" id="GO:0044718">
    <property type="term" value="P:siderophore transmembrane transport"/>
    <property type="evidence" value="ECO:0007669"/>
    <property type="project" value="TreeGrafter"/>
</dbReference>
<keyword evidence="8 11" id="KW-0675">Receptor</keyword>
<dbReference type="InterPro" id="IPR008969">
    <property type="entry name" value="CarboxyPept-like_regulatory"/>
</dbReference>
<dbReference type="SUPFAM" id="SSF56935">
    <property type="entry name" value="Porins"/>
    <property type="match status" value="1"/>
</dbReference>
<organism evidence="11 12">
    <name type="scientific">Rufibacter latericius</name>
    <dbReference type="NCBI Taxonomy" id="2487040"/>
    <lineage>
        <taxon>Bacteria</taxon>
        <taxon>Pseudomonadati</taxon>
        <taxon>Bacteroidota</taxon>
        <taxon>Cytophagia</taxon>
        <taxon>Cytophagales</taxon>
        <taxon>Hymenobacteraceae</taxon>
        <taxon>Rufibacter</taxon>
    </lineage>
</organism>
<comment type="caution">
    <text evidence="11">The sequence shown here is derived from an EMBL/GenBank/DDBJ whole genome shotgun (WGS) entry which is preliminary data.</text>
</comment>
<dbReference type="Pfam" id="PF00593">
    <property type="entry name" value="TonB_dep_Rec_b-barrel"/>
    <property type="match status" value="1"/>
</dbReference>
<reference evidence="11 12" key="1">
    <citation type="submission" date="2018-11" db="EMBL/GenBank/DDBJ databases">
        <title>Rufibacter latericius sp. nov., isolated from water in Baiyang Lake.</title>
        <authorList>
            <person name="Yang Y."/>
        </authorList>
    </citation>
    <scope>NUCLEOTIDE SEQUENCE [LARGE SCALE GENOMIC DNA]</scope>
    <source>
        <strain evidence="11 12">R-22-1c-1</strain>
    </source>
</reference>
<dbReference type="SUPFAM" id="SSF49464">
    <property type="entry name" value="Carboxypeptidase regulatory domain-like"/>
    <property type="match status" value="1"/>
</dbReference>
<keyword evidence="4" id="KW-0812">Transmembrane</keyword>
<dbReference type="OrthoDB" id="9758870at2"/>
<keyword evidence="9" id="KW-0998">Cell outer membrane</keyword>
<dbReference type="InterPro" id="IPR000531">
    <property type="entry name" value="Beta-barrel_TonB"/>
</dbReference>
<keyword evidence="7" id="KW-0472">Membrane</keyword>
<evidence type="ECO:0000256" key="9">
    <source>
        <dbReference type="ARBA" id="ARBA00023237"/>
    </source>
</evidence>
<keyword evidence="6" id="KW-0798">TonB box</keyword>
<dbReference type="EMBL" id="RJJD01000001">
    <property type="protein sequence ID" value="RNI31352.1"/>
    <property type="molecule type" value="Genomic_DNA"/>
</dbReference>
<dbReference type="Proteomes" id="UP000272117">
    <property type="component" value="Unassembled WGS sequence"/>
</dbReference>
<dbReference type="Gene3D" id="2.170.130.10">
    <property type="entry name" value="TonB-dependent receptor, plug domain"/>
    <property type="match status" value="1"/>
</dbReference>
<proteinExistence type="predicted"/>